<dbReference type="InterPro" id="IPR000086">
    <property type="entry name" value="NUDIX_hydrolase_dom"/>
</dbReference>
<dbReference type="NCBIfam" id="NF002995">
    <property type="entry name" value="PRK03759.1"/>
    <property type="match status" value="1"/>
</dbReference>
<evidence type="ECO:0000256" key="5">
    <source>
        <dbReference type="ARBA" id="ARBA00022723"/>
    </source>
</evidence>
<reference evidence="13 14" key="1">
    <citation type="submission" date="2015-11" db="EMBL/GenBank/DDBJ databases">
        <title>Expanding the genomic diversity of Burkholderia species for the development of highly accurate diagnostics.</title>
        <authorList>
            <person name="Sahl J."/>
            <person name="Keim P."/>
            <person name="Wagner D."/>
        </authorList>
    </citation>
    <scope>NUCLEOTIDE SEQUENCE [LARGE SCALE GENOMIC DNA]</scope>
    <source>
        <strain evidence="13 14">MSMB1302</strain>
    </source>
</reference>
<dbReference type="InterPro" id="IPR056375">
    <property type="entry name" value="Idi_bact"/>
</dbReference>
<evidence type="ECO:0000256" key="7">
    <source>
        <dbReference type="ARBA" id="ARBA00023211"/>
    </source>
</evidence>
<organism evidence="13 14">
    <name type="scientific">Burkholderia cepacia</name>
    <name type="common">Pseudomonas cepacia</name>
    <dbReference type="NCBI Taxonomy" id="292"/>
    <lineage>
        <taxon>Bacteria</taxon>
        <taxon>Pseudomonadati</taxon>
        <taxon>Pseudomonadota</taxon>
        <taxon>Betaproteobacteria</taxon>
        <taxon>Burkholderiales</taxon>
        <taxon>Burkholderiaceae</taxon>
        <taxon>Burkholderia</taxon>
        <taxon>Burkholderia cepacia complex</taxon>
    </lineage>
</organism>
<dbReference type="Proteomes" id="UP000069001">
    <property type="component" value="Unassembled WGS sequence"/>
</dbReference>
<evidence type="ECO:0000256" key="1">
    <source>
        <dbReference type="ARBA" id="ARBA00004826"/>
    </source>
</evidence>
<comment type="catalytic activity">
    <reaction evidence="10">
        <text>isopentenyl diphosphate = dimethylallyl diphosphate</text>
        <dbReference type="Rhea" id="RHEA:23284"/>
        <dbReference type="ChEBI" id="CHEBI:57623"/>
        <dbReference type="ChEBI" id="CHEBI:128769"/>
        <dbReference type="EC" id="5.3.3.2"/>
    </reaction>
</comment>
<evidence type="ECO:0000256" key="2">
    <source>
        <dbReference type="ARBA" id="ARBA00007579"/>
    </source>
</evidence>
<evidence type="ECO:0000256" key="8">
    <source>
        <dbReference type="ARBA" id="ARBA00023229"/>
    </source>
</evidence>
<dbReference type="GO" id="GO:0046872">
    <property type="term" value="F:metal ion binding"/>
    <property type="evidence" value="ECO:0007669"/>
    <property type="project" value="UniProtKB-KW"/>
</dbReference>
<evidence type="ECO:0000259" key="12">
    <source>
        <dbReference type="PROSITE" id="PS51462"/>
    </source>
</evidence>
<dbReference type="GO" id="GO:0009240">
    <property type="term" value="P:isopentenyl diphosphate biosynthetic process"/>
    <property type="evidence" value="ECO:0007669"/>
    <property type="project" value="TreeGrafter"/>
</dbReference>
<dbReference type="PANTHER" id="PTHR10885">
    <property type="entry name" value="ISOPENTENYL-DIPHOSPHATE DELTA-ISOMERASE"/>
    <property type="match status" value="1"/>
</dbReference>
<feature type="active site" evidence="10 11">
    <location>
        <position position="65"/>
    </location>
</feature>
<protein>
    <recommendedName>
        <fullName evidence="3 10">Isopentenyl-diphosphate Delta-isomerase</fullName>
        <shortName evidence="10">IPP isomerase</shortName>
        <ecNumber evidence="3 10">5.3.3.2</ecNumber>
    </recommendedName>
    <alternativeName>
        <fullName evidence="10">IPP:DMAPP isomerase</fullName>
    </alternativeName>
    <alternativeName>
        <fullName evidence="10">Isopentenyl pyrophosphate isomerase</fullName>
    </alternativeName>
</protein>
<comment type="cofactor">
    <cofactor evidence="10">
        <name>Mg(2+)</name>
        <dbReference type="ChEBI" id="CHEBI:18420"/>
    </cofactor>
    <text evidence="10">Binds 1 Mg(2+) ion per subunit. The magnesium ion binds only when substrate is bound.</text>
</comment>
<keyword evidence="7" id="KW-0464">Manganese</keyword>
<dbReference type="PIRSF" id="PIRSF018427">
    <property type="entry name" value="Isopntndiph_ism"/>
    <property type="match status" value="1"/>
</dbReference>
<evidence type="ECO:0000256" key="6">
    <source>
        <dbReference type="ARBA" id="ARBA00022842"/>
    </source>
</evidence>
<dbReference type="GO" id="GO:0004452">
    <property type="term" value="F:isopentenyl-diphosphate delta-isomerase activity"/>
    <property type="evidence" value="ECO:0007669"/>
    <property type="project" value="UniProtKB-UniRule"/>
</dbReference>
<evidence type="ECO:0000313" key="13">
    <source>
        <dbReference type="EMBL" id="KVK88956.1"/>
    </source>
</evidence>
<comment type="function">
    <text evidence="10">Catalyzes the 1,3-allylic rearrangement of the homoallylic substrate isopentenyl (IPP) to its highly electrophilic allylic isomer, dimethylallyl diphosphate (DMAPP).</text>
</comment>
<dbReference type="InterPro" id="IPR011876">
    <property type="entry name" value="IsopentenylPP_isomerase_typ1"/>
</dbReference>
<comment type="subcellular location">
    <subcellularLocation>
        <location evidence="10">Cytoplasm</location>
    </subcellularLocation>
</comment>
<evidence type="ECO:0000313" key="14">
    <source>
        <dbReference type="Proteomes" id="UP000069001"/>
    </source>
</evidence>
<feature type="active site" evidence="10 11">
    <location>
        <position position="112"/>
    </location>
</feature>
<dbReference type="GO" id="GO:0005737">
    <property type="term" value="C:cytoplasm"/>
    <property type="evidence" value="ECO:0007669"/>
    <property type="project" value="UniProtKB-SubCell"/>
</dbReference>
<feature type="domain" description="Nudix hydrolase" evidence="12">
    <location>
        <begin position="28"/>
        <end position="160"/>
    </location>
</feature>
<keyword evidence="9 10" id="KW-0413">Isomerase</keyword>
<proteinExistence type="inferred from homology"/>
<dbReference type="HAMAP" id="MF_00202">
    <property type="entry name" value="Idi"/>
    <property type="match status" value="1"/>
</dbReference>
<comment type="pathway">
    <text evidence="1 10">Isoprenoid biosynthesis; dimethylallyl diphosphate biosynthesis; dimethylallyl diphosphate from isopentenyl diphosphate: step 1/1.</text>
</comment>
<evidence type="ECO:0000256" key="9">
    <source>
        <dbReference type="ARBA" id="ARBA00023235"/>
    </source>
</evidence>
<dbReference type="UniPathway" id="UPA00059">
    <property type="reaction ID" value="UER00104"/>
</dbReference>
<keyword evidence="4 10" id="KW-0963">Cytoplasm</keyword>
<sequence>MEEMLILVDENDMPVGSDTKTHVHQLGLLPRAFSIFIFDRDGRWLLQRRALGKYHSAGLWSNSCCGHPRHGETLEAAASRRLREEMGIACDLRRVTALTYRAPMPNGLIEHEYDHVFVGSSEDPPAVNADEVDDWQWMRGDRIPDLTTQRPHDFTVWFREILARVQFDGDMLRPRAEHLSALR</sequence>
<feature type="binding site" evidence="10">
    <location>
        <position position="85"/>
    </location>
    <ligand>
        <name>Mg(2+)</name>
        <dbReference type="ChEBI" id="CHEBI:18420"/>
    </ligand>
</feature>
<name>A0A103ZZI2_BURCE</name>
<dbReference type="SUPFAM" id="SSF55811">
    <property type="entry name" value="Nudix"/>
    <property type="match status" value="1"/>
</dbReference>
<keyword evidence="8 10" id="KW-0414">Isoprene biosynthesis</keyword>
<accession>A0A103ZZI2</accession>
<evidence type="ECO:0000256" key="10">
    <source>
        <dbReference type="HAMAP-Rule" id="MF_00202"/>
    </source>
</evidence>
<dbReference type="CDD" id="cd02885">
    <property type="entry name" value="NUDIX_IPP_Isomerase"/>
    <property type="match status" value="1"/>
</dbReference>
<dbReference type="GO" id="GO:0050992">
    <property type="term" value="P:dimethylallyl diphosphate biosynthetic process"/>
    <property type="evidence" value="ECO:0007669"/>
    <property type="project" value="UniProtKB-UniRule"/>
</dbReference>
<dbReference type="InterPro" id="IPR015797">
    <property type="entry name" value="NUDIX_hydrolase-like_dom_sf"/>
</dbReference>
<comment type="caution">
    <text evidence="13">The sequence shown here is derived from an EMBL/GenBank/DDBJ whole genome shotgun (WGS) entry which is preliminary data.</text>
</comment>
<dbReference type="Pfam" id="PF00293">
    <property type="entry name" value="NUDIX"/>
    <property type="match status" value="1"/>
</dbReference>
<dbReference type="NCBIfam" id="TIGR02150">
    <property type="entry name" value="IPP_isom_1"/>
    <property type="match status" value="1"/>
</dbReference>
<dbReference type="PROSITE" id="PS51462">
    <property type="entry name" value="NUDIX"/>
    <property type="match status" value="1"/>
</dbReference>
<keyword evidence="6 10" id="KW-0460">Magnesium</keyword>
<comment type="similarity">
    <text evidence="2 10">Belongs to the IPP isomerase type 1 family.</text>
</comment>
<comment type="caution">
    <text evidence="10">Lacks conserved residue(s) required for the propagation of feature annotation.</text>
</comment>
<keyword evidence="5 10" id="KW-0479">Metal-binding</keyword>
<dbReference type="AlphaFoldDB" id="A0A103ZZI2"/>
<dbReference type="Gene3D" id="3.90.79.10">
    <property type="entry name" value="Nucleoside Triphosphate Pyrophosphohydrolase"/>
    <property type="match status" value="1"/>
</dbReference>
<evidence type="ECO:0000256" key="3">
    <source>
        <dbReference type="ARBA" id="ARBA00012057"/>
    </source>
</evidence>
<dbReference type="EMBL" id="LOYH01000008">
    <property type="protein sequence ID" value="KVK88956.1"/>
    <property type="molecule type" value="Genomic_DNA"/>
</dbReference>
<dbReference type="RefSeq" id="WP_059727552.1">
    <property type="nucleotide sequence ID" value="NZ_LOYH01000008.1"/>
</dbReference>
<dbReference type="PANTHER" id="PTHR10885:SF0">
    <property type="entry name" value="ISOPENTENYL-DIPHOSPHATE DELTA-ISOMERASE"/>
    <property type="match status" value="1"/>
</dbReference>
<evidence type="ECO:0000256" key="4">
    <source>
        <dbReference type="ARBA" id="ARBA00022490"/>
    </source>
</evidence>
<dbReference type="EC" id="5.3.3.2" evidence="3 10"/>
<gene>
    <name evidence="10" type="primary">idi</name>
    <name evidence="13" type="ORF">WS90_37230</name>
</gene>
<evidence type="ECO:0000256" key="11">
    <source>
        <dbReference type="PIRSR" id="PIRSR018427-1"/>
    </source>
</evidence>